<name>A0ABY4L335_THEAE</name>
<proteinExistence type="predicted"/>
<feature type="region of interest" description="Disordered" evidence="4">
    <location>
        <begin position="141"/>
        <end position="178"/>
    </location>
</feature>
<keyword evidence="2" id="KW-0238">DNA-binding</keyword>
<reference evidence="6 7" key="1">
    <citation type="submission" date="2020-04" db="EMBL/GenBank/DDBJ databases">
        <title>Thermobifida alba genome sequencing and assembly.</title>
        <authorList>
            <person name="Luzics S."/>
            <person name="Horvath B."/>
            <person name="Nagy I."/>
            <person name="Toth A."/>
            <person name="Nagy I."/>
            <person name="Kukolya J."/>
        </authorList>
    </citation>
    <scope>NUCLEOTIDE SEQUENCE [LARGE SCALE GENOMIC DNA]</scope>
    <source>
        <strain evidence="6 7">DSM 43795</strain>
    </source>
</reference>
<evidence type="ECO:0000259" key="5">
    <source>
        <dbReference type="PROSITE" id="PS50995"/>
    </source>
</evidence>
<dbReference type="RefSeq" id="WP_248593177.1">
    <property type="nucleotide sequence ID" value="NZ_BAABEB010000027.1"/>
</dbReference>
<dbReference type="PROSITE" id="PS01117">
    <property type="entry name" value="HTH_MARR_1"/>
    <property type="match status" value="1"/>
</dbReference>
<evidence type="ECO:0000313" key="6">
    <source>
        <dbReference type="EMBL" id="UPT20888.1"/>
    </source>
</evidence>
<dbReference type="SMART" id="SM00419">
    <property type="entry name" value="HTH_CRP"/>
    <property type="match status" value="1"/>
</dbReference>
<dbReference type="Gene3D" id="1.10.10.10">
    <property type="entry name" value="Winged helix-like DNA-binding domain superfamily/Winged helix DNA-binding domain"/>
    <property type="match status" value="1"/>
</dbReference>
<dbReference type="InterPro" id="IPR036390">
    <property type="entry name" value="WH_DNA-bd_sf"/>
</dbReference>
<dbReference type="SMART" id="SM00347">
    <property type="entry name" value="HTH_MARR"/>
    <property type="match status" value="1"/>
</dbReference>
<dbReference type="InterPro" id="IPR012318">
    <property type="entry name" value="HTH_CRP"/>
</dbReference>
<keyword evidence="1" id="KW-0805">Transcription regulation</keyword>
<protein>
    <submittedName>
        <fullName evidence="6">MarR family transcriptional regulator</fullName>
    </submittedName>
</protein>
<evidence type="ECO:0000256" key="2">
    <source>
        <dbReference type="ARBA" id="ARBA00023125"/>
    </source>
</evidence>
<dbReference type="EMBL" id="CP051627">
    <property type="protein sequence ID" value="UPT20888.1"/>
    <property type="molecule type" value="Genomic_DNA"/>
</dbReference>
<keyword evidence="7" id="KW-1185">Reference proteome</keyword>
<dbReference type="InterPro" id="IPR039422">
    <property type="entry name" value="MarR/SlyA-like"/>
</dbReference>
<evidence type="ECO:0000256" key="4">
    <source>
        <dbReference type="SAM" id="MobiDB-lite"/>
    </source>
</evidence>
<keyword evidence="3" id="KW-0804">Transcription</keyword>
<dbReference type="InterPro" id="IPR000835">
    <property type="entry name" value="HTH_MarR-typ"/>
</dbReference>
<dbReference type="PANTHER" id="PTHR33164">
    <property type="entry name" value="TRANSCRIPTIONAL REGULATOR, MARR FAMILY"/>
    <property type="match status" value="1"/>
</dbReference>
<feature type="domain" description="HTH marR-type" evidence="5">
    <location>
        <begin position="6"/>
        <end position="140"/>
    </location>
</feature>
<evidence type="ECO:0000256" key="3">
    <source>
        <dbReference type="ARBA" id="ARBA00023163"/>
    </source>
</evidence>
<dbReference type="InterPro" id="IPR023187">
    <property type="entry name" value="Tscrpt_reg_MarR-type_CS"/>
</dbReference>
<dbReference type="SUPFAM" id="SSF46785">
    <property type="entry name" value="Winged helix' DNA-binding domain"/>
    <property type="match status" value="1"/>
</dbReference>
<dbReference type="PROSITE" id="PS50995">
    <property type="entry name" value="HTH_MARR_2"/>
    <property type="match status" value="1"/>
</dbReference>
<gene>
    <name evidence="6" type="ORF">FOF52_07860</name>
</gene>
<accession>A0ABY4L335</accession>
<dbReference type="Pfam" id="PF12802">
    <property type="entry name" value="MarR_2"/>
    <property type="match status" value="1"/>
</dbReference>
<dbReference type="PANTHER" id="PTHR33164:SF57">
    <property type="entry name" value="MARR-FAMILY TRANSCRIPTIONAL REGULATOR"/>
    <property type="match status" value="1"/>
</dbReference>
<evidence type="ECO:0000256" key="1">
    <source>
        <dbReference type="ARBA" id="ARBA00023015"/>
    </source>
</evidence>
<dbReference type="InterPro" id="IPR036388">
    <property type="entry name" value="WH-like_DNA-bd_sf"/>
</dbReference>
<organism evidence="6 7">
    <name type="scientific">Thermobifida alba</name>
    <name type="common">Thermomonospora alba</name>
    <dbReference type="NCBI Taxonomy" id="53522"/>
    <lineage>
        <taxon>Bacteria</taxon>
        <taxon>Bacillati</taxon>
        <taxon>Actinomycetota</taxon>
        <taxon>Actinomycetes</taxon>
        <taxon>Streptosporangiales</taxon>
        <taxon>Nocardiopsidaceae</taxon>
        <taxon>Thermobifida</taxon>
    </lineage>
</organism>
<sequence length="178" mass="20082">METTPAHRLHRALMDLLRLSGLLQNDQQVLGHPVSLSQSFALDELDPAAPPPSQQELAERLGLEKSTVSRLVADLERRGLLHRERDPANRRTYRLRLTERGRQVRAHLAELFQQRYDLWSAAMTPDERDALLHGLSALLRAVRDNPPPPVRPRTPRGPHTQGGTPPWNSPTSAHRPPV</sequence>
<dbReference type="Proteomes" id="UP000832041">
    <property type="component" value="Chromosome"/>
</dbReference>
<evidence type="ECO:0000313" key="7">
    <source>
        <dbReference type="Proteomes" id="UP000832041"/>
    </source>
</evidence>
<dbReference type="PRINTS" id="PR00598">
    <property type="entry name" value="HTHMARR"/>
</dbReference>